<feature type="transmembrane region" description="Helical" evidence="1">
    <location>
        <begin position="227"/>
        <end position="247"/>
    </location>
</feature>
<evidence type="ECO:0008006" key="3">
    <source>
        <dbReference type="Google" id="ProtNLM"/>
    </source>
</evidence>
<protein>
    <recommendedName>
        <fullName evidence="3">DUF4013 domain-containing protein</fullName>
    </recommendedName>
</protein>
<reference evidence="2" key="1">
    <citation type="submission" date="2024-07" db="EMBL/GenBank/DDBJ databases">
        <title>Complete genome sequence of Verrucomicrobiaceae bacterium NT6N.</title>
        <authorList>
            <person name="Huang C."/>
            <person name="Takami H."/>
            <person name="Hamasaki K."/>
        </authorList>
    </citation>
    <scope>NUCLEOTIDE SEQUENCE</scope>
    <source>
        <strain evidence="2">NT6N</strain>
    </source>
</reference>
<gene>
    <name evidence="2" type="ORF">NT6N_21820</name>
</gene>
<keyword evidence="1" id="KW-1133">Transmembrane helix</keyword>
<dbReference type="EMBL" id="AP026866">
    <property type="protein sequence ID" value="BDS07142.1"/>
    <property type="molecule type" value="Genomic_DNA"/>
</dbReference>
<keyword evidence="1" id="KW-0812">Transmembrane</keyword>
<evidence type="ECO:0000256" key="1">
    <source>
        <dbReference type="SAM" id="Phobius"/>
    </source>
</evidence>
<feature type="transmembrane region" description="Helical" evidence="1">
    <location>
        <begin position="182"/>
        <end position="207"/>
    </location>
</feature>
<feature type="transmembrane region" description="Helical" evidence="1">
    <location>
        <begin position="13"/>
        <end position="35"/>
    </location>
</feature>
<proteinExistence type="predicted"/>
<name>A0AAT9FMJ9_9BACT</name>
<dbReference type="InterPro" id="IPR025098">
    <property type="entry name" value="DUF4013"/>
</dbReference>
<dbReference type="KEGG" id="osu:NT6N_21820"/>
<sequence>MKRGIKFARLLKAWLFGSLGCLSFLGATVTAGWTYRLCRRRIIGYWNTQSGVLELHRSPRWIRGEQKPAGGKWNRFKWLFGSLKLNFLTGIKHVSTALLVTLLPGMMLAFAWWGGWNNSFHKGYEQSGVGPGLGVLAILLMALAMIYLPMAQSHQAMSGTMRSFFDLKTVARVISRSPWGNLLLAVLTTLSGLPLILSALYLSTAAASKPVLLEMPPVEIVAFLNSYYFLWAMLYVFPAFVMLRLLAARIYAKAAWSLASEGKYHHGDLPSHLEIRPPKMGGKWPRRAWKSLVISTAYASLVAFAMQPLFSQFAAAVPVKRWLLHPMVQLPVHRHIPQPLQEAASSRYGHESGGFISWLDDQE</sequence>
<feature type="transmembrane region" description="Helical" evidence="1">
    <location>
        <begin position="288"/>
        <end position="310"/>
    </location>
</feature>
<dbReference type="AlphaFoldDB" id="A0AAT9FMJ9"/>
<evidence type="ECO:0000313" key="2">
    <source>
        <dbReference type="EMBL" id="BDS07142.1"/>
    </source>
</evidence>
<feature type="transmembrane region" description="Helical" evidence="1">
    <location>
        <begin position="94"/>
        <end position="116"/>
    </location>
</feature>
<accession>A0AAT9FMJ9</accession>
<feature type="transmembrane region" description="Helical" evidence="1">
    <location>
        <begin position="128"/>
        <end position="148"/>
    </location>
</feature>
<dbReference type="Pfam" id="PF13197">
    <property type="entry name" value="DUF4013"/>
    <property type="match status" value="1"/>
</dbReference>
<keyword evidence="1" id="KW-0472">Membrane</keyword>
<organism evidence="2">
    <name type="scientific">Oceaniferula spumae</name>
    <dbReference type="NCBI Taxonomy" id="2979115"/>
    <lineage>
        <taxon>Bacteria</taxon>
        <taxon>Pseudomonadati</taxon>
        <taxon>Verrucomicrobiota</taxon>
        <taxon>Verrucomicrobiia</taxon>
        <taxon>Verrucomicrobiales</taxon>
        <taxon>Verrucomicrobiaceae</taxon>
        <taxon>Oceaniferula</taxon>
    </lineage>
</organism>